<evidence type="ECO:0000313" key="3">
    <source>
        <dbReference type="Proteomes" id="UP001055658"/>
    </source>
</evidence>
<feature type="chain" id="PRO_5047115238" evidence="1">
    <location>
        <begin position="23"/>
        <end position="273"/>
    </location>
</feature>
<name>A0ABY4VL33_9GAMM</name>
<dbReference type="InterPro" id="IPR024079">
    <property type="entry name" value="MetalloPept_cat_dom_sf"/>
</dbReference>
<evidence type="ECO:0000313" key="2">
    <source>
        <dbReference type="EMBL" id="USD23147.1"/>
    </source>
</evidence>
<dbReference type="RefSeq" id="WP_252085493.1">
    <property type="nucleotide sequence ID" value="NZ_CP092418.1"/>
</dbReference>
<organism evidence="2 3">
    <name type="scientific">Microbulbifer variabilis</name>
    <dbReference type="NCBI Taxonomy" id="266805"/>
    <lineage>
        <taxon>Bacteria</taxon>
        <taxon>Pseudomonadati</taxon>
        <taxon>Pseudomonadota</taxon>
        <taxon>Gammaproteobacteria</taxon>
        <taxon>Cellvibrionales</taxon>
        <taxon>Microbulbiferaceae</taxon>
        <taxon>Microbulbifer</taxon>
    </lineage>
</organism>
<protein>
    <submittedName>
        <fullName evidence="2">M12 family metallo-peptidase</fullName>
    </submittedName>
</protein>
<dbReference type="EMBL" id="CP092418">
    <property type="protein sequence ID" value="USD23147.1"/>
    <property type="molecule type" value="Genomic_DNA"/>
</dbReference>
<dbReference type="Gene3D" id="3.40.390.10">
    <property type="entry name" value="Collagenase (Catalytic Domain)"/>
    <property type="match status" value="1"/>
</dbReference>
<proteinExistence type="predicted"/>
<sequence>MKLRNSLAAAITALTISGAASAETIKIAVWYTDPAAQYTGDISVMVDNLISTSNRIYENNGLDIQLELVDSREYSKEDLLINGDNLNEFSGLTEYFAEDSTPTYAEITQVAPGPVGVQRQLFEADMVALLGKGEEVWEDGRFLGTRCGVAWGGIGSNGVMDPSAKRLAYSLTAVDCGGTDLTFIHELGHNMGLTHSRQQGDTSGYVYRWGLGYGVNNSFSTIMAYPSAFGSAERLDTFSDPGKICNGLPCGERNRADAHRALEPIIDDVAGYY</sequence>
<keyword evidence="1" id="KW-0732">Signal</keyword>
<dbReference type="SUPFAM" id="SSF55486">
    <property type="entry name" value="Metalloproteases ('zincins'), catalytic domain"/>
    <property type="match status" value="1"/>
</dbReference>
<evidence type="ECO:0000256" key="1">
    <source>
        <dbReference type="SAM" id="SignalP"/>
    </source>
</evidence>
<dbReference type="Proteomes" id="UP001055658">
    <property type="component" value="Chromosome"/>
</dbReference>
<dbReference type="Pfam" id="PF13582">
    <property type="entry name" value="Reprolysin_3"/>
    <property type="match status" value="1"/>
</dbReference>
<accession>A0ABY4VL33</accession>
<gene>
    <name evidence="2" type="ORF">MJO52_08425</name>
</gene>
<keyword evidence="3" id="KW-1185">Reference proteome</keyword>
<feature type="signal peptide" evidence="1">
    <location>
        <begin position="1"/>
        <end position="22"/>
    </location>
</feature>
<reference evidence="2" key="1">
    <citation type="submission" date="2022-02" db="EMBL/GenBank/DDBJ databases">
        <title>Coral-associated bacteria.</title>
        <authorList>
            <person name="Tang K."/>
            <person name="Wang X."/>
        </authorList>
    </citation>
    <scope>NUCLEOTIDE SEQUENCE</scope>
    <source>
        <strain evidence="2">SCSIO 43006</strain>
    </source>
</reference>